<dbReference type="GO" id="GO:0006742">
    <property type="term" value="P:NADP+ catabolic process"/>
    <property type="evidence" value="ECO:0007669"/>
    <property type="project" value="TreeGrafter"/>
</dbReference>
<dbReference type="Pfam" id="PF00293">
    <property type="entry name" value="NUDIX"/>
    <property type="match status" value="1"/>
</dbReference>
<evidence type="ECO:0000259" key="8">
    <source>
        <dbReference type="PROSITE" id="PS51462"/>
    </source>
</evidence>
<dbReference type="STRING" id="563176.SAMN04488090_4831"/>
<name>A0A1G9Y5Q7_9BACT</name>
<evidence type="ECO:0000256" key="2">
    <source>
        <dbReference type="ARBA" id="ARBA00001947"/>
    </source>
</evidence>
<dbReference type="EMBL" id="FNGS01000012">
    <property type="protein sequence ID" value="SDN04472.1"/>
    <property type="molecule type" value="Genomic_DNA"/>
</dbReference>
<dbReference type="SUPFAM" id="SSF55811">
    <property type="entry name" value="Nudix"/>
    <property type="match status" value="1"/>
</dbReference>
<dbReference type="GO" id="GO:0005829">
    <property type="term" value="C:cytosol"/>
    <property type="evidence" value="ECO:0007669"/>
    <property type="project" value="TreeGrafter"/>
</dbReference>
<proteinExistence type="inferred from homology"/>
<keyword evidence="10" id="KW-1185">Reference proteome</keyword>
<comment type="similarity">
    <text evidence="3">Belongs to the Nudix hydrolase family. NudC subfamily.</text>
</comment>
<evidence type="ECO:0000256" key="1">
    <source>
        <dbReference type="ARBA" id="ARBA00001946"/>
    </source>
</evidence>
<keyword evidence="5" id="KW-0378">Hydrolase</keyword>
<organism evidence="9 10">
    <name type="scientific">Siphonobacter aquaeclarae</name>
    <dbReference type="NCBI Taxonomy" id="563176"/>
    <lineage>
        <taxon>Bacteria</taxon>
        <taxon>Pseudomonadati</taxon>
        <taxon>Bacteroidota</taxon>
        <taxon>Cytophagia</taxon>
        <taxon>Cytophagales</taxon>
        <taxon>Cytophagaceae</taxon>
        <taxon>Siphonobacter</taxon>
    </lineage>
</organism>
<gene>
    <name evidence="9" type="ORF">SAMN04488090_4831</name>
</gene>
<evidence type="ECO:0000256" key="5">
    <source>
        <dbReference type="ARBA" id="ARBA00022801"/>
    </source>
</evidence>
<evidence type="ECO:0000256" key="3">
    <source>
        <dbReference type="ARBA" id="ARBA00009595"/>
    </source>
</evidence>
<keyword evidence="4" id="KW-0479">Metal-binding</keyword>
<accession>A0A1G9Y5Q7</accession>
<keyword evidence="6" id="KW-0460">Magnesium</keyword>
<dbReference type="AlphaFoldDB" id="A0A1G9Y5Q7"/>
<feature type="domain" description="Nudix hydrolase" evidence="8">
    <location>
        <begin position="35"/>
        <end position="156"/>
    </location>
</feature>
<evidence type="ECO:0000313" key="10">
    <source>
        <dbReference type="Proteomes" id="UP000198901"/>
    </source>
</evidence>
<dbReference type="Proteomes" id="UP000198901">
    <property type="component" value="Unassembled WGS sequence"/>
</dbReference>
<dbReference type="RefSeq" id="WP_093208820.1">
    <property type="nucleotide sequence ID" value="NZ_FNGS01000012.1"/>
</dbReference>
<evidence type="ECO:0000256" key="4">
    <source>
        <dbReference type="ARBA" id="ARBA00022723"/>
    </source>
</evidence>
<dbReference type="InterPro" id="IPR015797">
    <property type="entry name" value="NUDIX_hydrolase-like_dom_sf"/>
</dbReference>
<dbReference type="Gene3D" id="3.90.79.10">
    <property type="entry name" value="Nucleoside Triphosphate Pyrophosphohydrolase"/>
    <property type="match status" value="1"/>
</dbReference>
<comment type="cofactor">
    <cofactor evidence="1">
        <name>Mg(2+)</name>
        <dbReference type="ChEBI" id="CHEBI:18420"/>
    </cofactor>
</comment>
<dbReference type="InterPro" id="IPR050241">
    <property type="entry name" value="NAD-cap_RNA_hydrolase_NudC"/>
</dbReference>
<reference evidence="9 10" key="1">
    <citation type="submission" date="2016-10" db="EMBL/GenBank/DDBJ databases">
        <authorList>
            <person name="de Groot N.N."/>
        </authorList>
    </citation>
    <scope>NUCLEOTIDE SEQUENCE [LARGE SCALE GENOMIC DNA]</scope>
    <source>
        <strain evidence="9 10">DSM 21668</strain>
    </source>
</reference>
<comment type="cofactor">
    <cofactor evidence="2">
        <name>Zn(2+)</name>
        <dbReference type="ChEBI" id="CHEBI:29105"/>
    </cofactor>
</comment>
<dbReference type="PANTHER" id="PTHR42904:SF6">
    <property type="entry name" value="NAD-CAPPED RNA HYDROLASE NUDT12"/>
    <property type="match status" value="1"/>
</dbReference>
<evidence type="ECO:0000256" key="7">
    <source>
        <dbReference type="ARBA" id="ARBA00023679"/>
    </source>
</evidence>
<dbReference type="InterPro" id="IPR000086">
    <property type="entry name" value="NUDIX_hydrolase_dom"/>
</dbReference>
<dbReference type="PROSITE" id="PS51462">
    <property type="entry name" value="NUDIX"/>
    <property type="match status" value="1"/>
</dbReference>
<evidence type="ECO:0000256" key="6">
    <source>
        <dbReference type="ARBA" id="ARBA00022842"/>
    </source>
</evidence>
<sequence>MKYCGKCGRELIPAVIDERRRLRCPDEACGYVFWNNPTPVVAMLVETEEGIVLAHNKAFPPGMFSFITGFLEAGEAPEEAAVRETREELSLEADRTEFVGAFPFRRMNQLVLVYHVFASGAIRLNEELDDYRIVQRTDLLGYAESGRFEVAVWFERMRVLRPEVTLSPESGQ</sequence>
<dbReference type="GO" id="GO:0046872">
    <property type="term" value="F:metal ion binding"/>
    <property type="evidence" value="ECO:0007669"/>
    <property type="project" value="UniProtKB-KW"/>
</dbReference>
<evidence type="ECO:0000313" key="9">
    <source>
        <dbReference type="EMBL" id="SDN04472.1"/>
    </source>
</evidence>
<comment type="catalytic activity">
    <reaction evidence="7">
        <text>a 5'-end NAD(+)-phospho-ribonucleoside in mRNA + H2O = a 5'-end phospho-adenosine-phospho-ribonucleoside in mRNA + beta-nicotinamide D-ribonucleotide + 2 H(+)</text>
        <dbReference type="Rhea" id="RHEA:60876"/>
        <dbReference type="Rhea" id="RHEA-COMP:15698"/>
        <dbReference type="Rhea" id="RHEA-COMP:15719"/>
        <dbReference type="ChEBI" id="CHEBI:14649"/>
        <dbReference type="ChEBI" id="CHEBI:15377"/>
        <dbReference type="ChEBI" id="CHEBI:15378"/>
        <dbReference type="ChEBI" id="CHEBI:144029"/>
        <dbReference type="ChEBI" id="CHEBI:144051"/>
    </reaction>
    <physiologicalReaction direction="left-to-right" evidence="7">
        <dbReference type="Rhea" id="RHEA:60877"/>
    </physiologicalReaction>
</comment>
<protein>
    <submittedName>
        <fullName evidence="9">NUDIX domain-containing protein</fullName>
    </submittedName>
</protein>
<dbReference type="PANTHER" id="PTHR42904">
    <property type="entry name" value="NUDIX HYDROLASE, NUDC SUBFAMILY"/>
    <property type="match status" value="1"/>
</dbReference>
<dbReference type="GO" id="GO:0019677">
    <property type="term" value="P:NAD+ catabolic process"/>
    <property type="evidence" value="ECO:0007669"/>
    <property type="project" value="TreeGrafter"/>
</dbReference>
<dbReference type="GO" id="GO:0035529">
    <property type="term" value="F:NADH pyrophosphatase activity"/>
    <property type="evidence" value="ECO:0007669"/>
    <property type="project" value="TreeGrafter"/>
</dbReference>
<dbReference type="OrthoDB" id="9787476at2"/>